<evidence type="ECO:0000313" key="5">
    <source>
        <dbReference type="Proteomes" id="UP000255303"/>
    </source>
</evidence>
<evidence type="ECO:0000313" key="3">
    <source>
        <dbReference type="EMBL" id="SUD59843.1"/>
    </source>
</evidence>
<evidence type="ECO:0000313" key="4">
    <source>
        <dbReference type="Proteomes" id="UP000254084"/>
    </source>
</evidence>
<dbReference type="EMBL" id="JAOCJE010000001">
    <property type="protein sequence ID" value="MDH1341680.1"/>
    <property type="molecule type" value="Genomic_DNA"/>
</dbReference>
<dbReference type="Proteomes" id="UP001161697">
    <property type="component" value="Unassembled WGS sequence"/>
</dbReference>
<dbReference type="Proteomes" id="UP000254084">
    <property type="component" value="Unassembled WGS sequence"/>
</dbReference>
<reference evidence="1" key="2">
    <citation type="submission" date="2022-09" db="EMBL/GenBank/DDBJ databases">
        <title>Intensive care unit water sources are persistently colonized with multi-drug resistant bacteria and are the site of extensive horizontal gene transfer of antibiotic resistance genes.</title>
        <authorList>
            <person name="Diorio-Toth L."/>
        </authorList>
    </citation>
    <scope>NUCLEOTIDE SEQUENCE</scope>
    <source>
        <strain evidence="1">GD03704</strain>
    </source>
</reference>
<gene>
    <name evidence="1" type="ORF">N5J11_21310</name>
    <name evidence="2" type="ORF">NCTC10692_04201</name>
    <name evidence="3" type="ORF">NCTC10860_02158</name>
</gene>
<protein>
    <submittedName>
        <fullName evidence="2">IS66 Orf2 family protein</fullName>
    </submittedName>
</protein>
<accession>A0A379K595</accession>
<dbReference type="EMBL" id="UGUV01000002">
    <property type="protein sequence ID" value="SUD53671.1"/>
    <property type="molecule type" value="Genomic_DNA"/>
</dbReference>
<evidence type="ECO:0000313" key="1">
    <source>
        <dbReference type="EMBL" id="MDH1341680.1"/>
    </source>
</evidence>
<sequence length="75" mass="8116">MMRPDAKVQKVYLYPKPVDFRKPINGLAALVDCGFHAIRPPSPLSSGQAFHGHLATCSTAIRPGSRSAATQGWHC</sequence>
<dbReference type="AlphaFoldDB" id="A0A379JZP5"/>
<evidence type="ECO:0000313" key="2">
    <source>
        <dbReference type="EMBL" id="SUD53671.1"/>
    </source>
</evidence>
<dbReference type="EMBL" id="UGUW01000004">
    <property type="protein sequence ID" value="SUD59843.1"/>
    <property type="molecule type" value="Genomic_DNA"/>
</dbReference>
<proteinExistence type="predicted"/>
<reference evidence="4 5" key="1">
    <citation type="submission" date="2018-06" db="EMBL/GenBank/DDBJ databases">
        <authorList>
            <consortium name="Pathogen Informatics"/>
            <person name="Doyle S."/>
        </authorList>
    </citation>
    <scope>NUCLEOTIDE SEQUENCE [LARGE SCALE GENOMIC DNA]</scope>
    <source>
        <strain evidence="2 5">NCTC10692</strain>
        <strain evidence="3 4">NCTC10860</strain>
    </source>
</reference>
<organism evidence="2 5">
    <name type="scientific">Ectopseudomonas oleovorans</name>
    <name type="common">Pseudomonas oleovorans</name>
    <dbReference type="NCBI Taxonomy" id="301"/>
    <lineage>
        <taxon>Bacteria</taxon>
        <taxon>Pseudomonadati</taxon>
        <taxon>Pseudomonadota</taxon>
        <taxon>Gammaproteobacteria</taxon>
        <taxon>Pseudomonadales</taxon>
        <taxon>Pseudomonadaceae</taxon>
        <taxon>Ectopseudomonas</taxon>
    </lineage>
</organism>
<accession>A0A379JZP5</accession>
<name>A0A379JZP5_ECTOL</name>
<dbReference type="RefSeq" id="WP_084342495.1">
    <property type="nucleotide sequence ID" value="NZ_CAJQNA010000040.1"/>
</dbReference>
<dbReference type="Proteomes" id="UP000255303">
    <property type="component" value="Unassembled WGS sequence"/>
</dbReference>